<dbReference type="EMBL" id="SGIT01000001">
    <property type="protein sequence ID" value="RZF61481.1"/>
    <property type="molecule type" value="Genomic_DNA"/>
</dbReference>
<proteinExistence type="predicted"/>
<organism evidence="1 2">
    <name type="scientific">Sphingobacterium corticibacterium</name>
    <dbReference type="NCBI Taxonomy" id="2484746"/>
    <lineage>
        <taxon>Bacteria</taxon>
        <taxon>Pseudomonadati</taxon>
        <taxon>Bacteroidota</taxon>
        <taxon>Sphingobacteriia</taxon>
        <taxon>Sphingobacteriales</taxon>
        <taxon>Sphingobacteriaceae</taxon>
        <taxon>Sphingobacterium</taxon>
    </lineage>
</organism>
<dbReference type="AlphaFoldDB" id="A0A4Q6XNJ0"/>
<dbReference type="RefSeq" id="WP_130139711.1">
    <property type="nucleotide sequence ID" value="NZ_SGIT01000001.1"/>
</dbReference>
<accession>A0A4Q6XNJ0</accession>
<evidence type="ECO:0000313" key="2">
    <source>
        <dbReference type="Proteomes" id="UP000292855"/>
    </source>
</evidence>
<sequence length="97" mass="10302">MSINDDDSVISNPDGSIASADGSIVSMGGSITSSYADVILLTNPIKLPAIFFASAYGTTIPLPKARMLSYAEIISVHRRLFSTYGDIILMDRSLVSS</sequence>
<name>A0A4Q6XNJ0_9SPHI</name>
<reference evidence="1 2" key="1">
    <citation type="submission" date="2019-02" db="EMBL/GenBank/DDBJ databases">
        <authorList>
            <person name="Li Y."/>
        </authorList>
    </citation>
    <scope>NUCLEOTIDE SEQUENCE [LARGE SCALE GENOMIC DNA]</scope>
    <source>
        <strain evidence="1 2">30C10-4-7</strain>
    </source>
</reference>
<protein>
    <submittedName>
        <fullName evidence="1">Uncharacterized protein</fullName>
    </submittedName>
</protein>
<keyword evidence="2" id="KW-1185">Reference proteome</keyword>
<evidence type="ECO:0000313" key="1">
    <source>
        <dbReference type="EMBL" id="RZF61481.1"/>
    </source>
</evidence>
<gene>
    <name evidence="1" type="ORF">EWE74_01155</name>
</gene>
<comment type="caution">
    <text evidence="1">The sequence shown here is derived from an EMBL/GenBank/DDBJ whole genome shotgun (WGS) entry which is preliminary data.</text>
</comment>
<dbReference type="Proteomes" id="UP000292855">
    <property type="component" value="Unassembled WGS sequence"/>
</dbReference>